<evidence type="ECO:0000313" key="3">
    <source>
        <dbReference type="Proteomes" id="UP001269375"/>
    </source>
</evidence>
<feature type="transmembrane region" description="Helical" evidence="1">
    <location>
        <begin position="26"/>
        <end position="44"/>
    </location>
</feature>
<protein>
    <recommendedName>
        <fullName evidence="4">PH domain-containing protein</fullName>
    </recommendedName>
</protein>
<gene>
    <name evidence="2" type="ORF">QC825_05040</name>
</gene>
<evidence type="ECO:0000313" key="2">
    <source>
        <dbReference type="EMBL" id="MDR5895436.1"/>
    </source>
</evidence>
<dbReference type="Proteomes" id="UP001269375">
    <property type="component" value="Unassembled WGS sequence"/>
</dbReference>
<keyword evidence="3" id="KW-1185">Reference proteome</keyword>
<dbReference type="RefSeq" id="WP_251591273.1">
    <property type="nucleotide sequence ID" value="NZ_JAMLJI010000001.1"/>
</dbReference>
<keyword evidence="1" id="KW-1133">Transmembrane helix</keyword>
<reference evidence="2 3" key="1">
    <citation type="submission" date="2023-04" db="EMBL/GenBank/DDBJ databases">
        <title>A long-awaited taxogenomic arrangement of the family Halomonadaceae.</title>
        <authorList>
            <person name="De La Haba R."/>
            <person name="Chuvochina M."/>
            <person name="Wittouck S."/>
            <person name="Arahal D.R."/>
            <person name="Sanchez-Porro C."/>
            <person name="Hugenholtz P."/>
            <person name="Ventosa A."/>
        </authorList>
    </citation>
    <scope>NUCLEOTIDE SEQUENCE [LARGE SCALE GENOMIC DNA]</scope>
    <source>
        <strain evidence="2 3">DSM 22428</strain>
    </source>
</reference>
<feature type="transmembrane region" description="Helical" evidence="1">
    <location>
        <begin position="50"/>
        <end position="73"/>
    </location>
</feature>
<evidence type="ECO:0000256" key="1">
    <source>
        <dbReference type="SAM" id="Phobius"/>
    </source>
</evidence>
<accession>A0ABU1GTT5</accession>
<sequence>MTQPQSHASDGTDPMLFTEKRSNTRMLGVAFAFSVAGGITLLVYCYQQKQWWPMAPVALLIFLWGMMIGGNLMGRRRLSPILRLDERSVYFIGGPLYAPRLEEIAFSNISRIERESSVGVRIVLNDSARGAVGKPTRRTIPSGLLPLKDRKRFNAALKARIASSP</sequence>
<keyword evidence="1" id="KW-0472">Membrane</keyword>
<name>A0ABU1GTT5_9GAMM</name>
<proteinExistence type="predicted"/>
<dbReference type="EMBL" id="JARWAO010000002">
    <property type="protein sequence ID" value="MDR5895436.1"/>
    <property type="molecule type" value="Genomic_DNA"/>
</dbReference>
<comment type="caution">
    <text evidence="2">The sequence shown here is derived from an EMBL/GenBank/DDBJ whole genome shotgun (WGS) entry which is preliminary data.</text>
</comment>
<keyword evidence="1" id="KW-0812">Transmembrane</keyword>
<evidence type="ECO:0008006" key="4">
    <source>
        <dbReference type="Google" id="ProtNLM"/>
    </source>
</evidence>
<organism evidence="2 3">
    <name type="scientific">Larsenimonas suaedae</name>
    <dbReference type="NCBI Taxonomy" id="1851019"/>
    <lineage>
        <taxon>Bacteria</taxon>
        <taxon>Pseudomonadati</taxon>
        <taxon>Pseudomonadota</taxon>
        <taxon>Gammaproteobacteria</taxon>
        <taxon>Oceanospirillales</taxon>
        <taxon>Halomonadaceae</taxon>
        <taxon>Larsenimonas</taxon>
    </lineage>
</organism>